<evidence type="ECO:0000313" key="1">
    <source>
        <dbReference type="EMBL" id="CAG8852511.1"/>
    </source>
</evidence>
<evidence type="ECO:0000313" key="2">
    <source>
        <dbReference type="Proteomes" id="UP000789901"/>
    </source>
</evidence>
<dbReference type="Proteomes" id="UP000789901">
    <property type="component" value="Unassembled WGS sequence"/>
</dbReference>
<keyword evidence="2" id="KW-1185">Reference proteome</keyword>
<proteinExistence type="predicted"/>
<gene>
    <name evidence="1" type="ORF">GMARGA_LOCUS41332</name>
</gene>
<feature type="non-terminal residue" evidence="1">
    <location>
        <position position="56"/>
    </location>
</feature>
<name>A0ABN7XB88_GIGMA</name>
<comment type="caution">
    <text evidence="1">The sequence shown here is derived from an EMBL/GenBank/DDBJ whole genome shotgun (WGS) entry which is preliminary data.</text>
</comment>
<accession>A0ABN7XB88</accession>
<dbReference type="EMBL" id="CAJVQB010112828">
    <property type="protein sequence ID" value="CAG8852511.1"/>
    <property type="molecule type" value="Genomic_DNA"/>
</dbReference>
<organism evidence="1 2">
    <name type="scientific">Gigaspora margarita</name>
    <dbReference type="NCBI Taxonomy" id="4874"/>
    <lineage>
        <taxon>Eukaryota</taxon>
        <taxon>Fungi</taxon>
        <taxon>Fungi incertae sedis</taxon>
        <taxon>Mucoromycota</taxon>
        <taxon>Glomeromycotina</taxon>
        <taxon>Glomeromycetes</taxon>
        <taxon>Diversisporales</taxon>
        <taxon>Gigasporaceae</taxon>
        <taxon>Gigaspora</taxon>
    </lineage>
</organism>
<reference evidence="1 2" key="1">
    <citation type="submission" date="2021-06" db="EMBL/GenBank/DDBJ databases">
        <authorList>
            <person name="Kallberg Y."/>
            <person name="Tangrot J."/>
            <person name="Rosling A."/>
        </authorList>
    </citation>
    <scope>NUCLEOTIDE SEQUENCE [LARGE SCALE GENOMIC DNA]</scope>
    <source>
        <strain evidence="1 2">120-4 pot B 10/14</strain>
    </source>
</reference>
<sequence length="56" mass="6204">KKICKNEHAIDVYVLLENQLLDDDWLNSLAFTSLKGFVVAGCDASINIIPDADIKI</sequence>
<protein>
    <submittedName>
        <fullName evidence="1">8567_t:CDS:1</fullName>
    </submittedName>
</protein>
<feature type="non-terminal residue" evidence="1">
    <location>
        <position position="1"/>
    </location>
</feature>